<sequence length="101" mass="11660">MANLKDKFTVQDTKELNKRLNRIFYDVTHANTRKTVGVTELQLLGVIDHLCRVSGMLCDMVEQQLEGHIETFDPHSYIEKKLRTAENGISNFLKVKKINLD</sequence>
<comment type="caution">
    <text evidence="1">The sequence shown here is derived from an EMBL/GenBank/DDBJ whole genome shotgun (WGS) entry which is preliminary data.</text>
</comment>
<reference evidence="1 2" key="1">
    <citation type="submission" date="2017-11" db="EMBL/GenBank/DDBJ databases">
        <title>Comparitive Functional Genomics of Dry Heat Resistant strains isolated from the Viking Spacecraft.</title>
        <authorList>
            <person name="Seuylemezian A."/>
            <person name="Cooper K."/>
            <person name="Vaishampayan P."/>
        </authorList>
    </citation>
    <scope>NUCLEOTIDE SEQUENCE [LARGE SCALE GENOMIC DNA]</scope>
    <source>
        <strain evidence="1 2">V32-6</strain>
    </source>
</reference>
<organism evidence="1 2">
    <name type="scientific">Neobacillus cucumis</name>
    <dbReference type="NCBI Taxonomy" id="1740721"/>
    <lineage>
        <taxon>Bacteria</taxon>
        <taxon>Bacillati</taxon>
        <taxon>Bacillota</taxon>
        <taxon>Bacilli</taxon>
        <taxon>Bacillales</taxon>
        <taxon>Bacillaceae</taxon>
        <taxon>Neobacillus</taxon>
    </lineage>
</organism>
<protein>
    <recommendedName>
        <fullName evidence="3">Group-specific protein</fullName>
    </recommendedName>
</protein>
<evidence type="ECO:0000313" key="2">
    <source>
        <dbReference type="Proteomes" id="UP000234950"/>
    </source>
</evidence>
<dbReference type="EMBL" id="PGVE01000048">
    <property type="protein sequence ID" value="PLS04044.1"/>
    <property type="molecule type" value="Genomic_DNA"/>
</dbReference>
<proteinExistence type="predicted"/>
<dbReference type="RefSeq" id="WP_101648308.1">
    <property type="nucleotide sequence ID" value="NZ_PGVE01000048.1"/>
</dbReference>
<dbReference type="Proteomes" id="UP000234950">
    <property type="component" value="Unassembled WGS sequence"/>
</dbReference>
<evidence type="ECO:0000313" key="1">
    <source>
        <dbReference type="EMBL" id="PLS04044.1"/>
    </source>
</evidence>
<name>A0A2N5HET1_9BACI</name>
<gene>
    <name evidence="1" type="ORF">CVD27_12865</name>
</gene>
<evidence type="ECO:0008006" key="3">
    <source>
        <dbReference type="Google" id="ProtNLM"/>
    </source>
</evidence>
<keyword evidence="2" id="KW-1185">Reference proteome</keyword>
<accession>A0A2N5HET1</accession>
<dbReference type="OrthoDB" id="2882013at2"/>
<dbReference type="AlphaFoldDB" id="A0A2N5HET1"/>